<dbReference type="EMBL" id="CP036263">
    <property type="protein sequence ID" value="QDS97307.1"/>
    <property type="molecule type" value="Genomic_DNA"/>
</dbReference>
<dbReference type="RefSeq" id="WP_145057581.1">
    <property type="nucleotide sequence ID" value="NZ_CP036263.1"/>
</dbReference>
<accession>A0A517MR83</accession>
<sequence length="61" mass="6508">MAQLVTLRREDCGPCLQIGVNQAQQAKIDAGLLSTVLAGNYGELSEELQEVVKFTESIASA</sequence>
<dbReference type="AlphaFoldDB" id="A0A517MR83"/>
<name>A0A517MR83_9BACT</name>
<dbReference type="KEGG" id="amob:HG15A2_05680"/>
<keyword evidence="2" id="KW-1185">Reference proteome</keyword>
<reference evidence="1 2" key="1">
    <citation type="submission" date="2019-02" db="EMBL/GenBank/DDBJ databases">
        <title>Deep-cultivation of Planctomycetes and their phenomic and genomic characterization uncovers novel biology.</title>
        <authorList>
            <person name="Wiegand S."/>
            <person name="Jogler M."/>
            <person name="Boedeker C."/>
            <person name="Pinto D."/>
            <person name="Vollmers J."/>
            <person name="Rivas-Marin E."/>
            <person name="Kohn T."/>
            <person name="Peeters S.H."/>
            <person name="Heuer A."/>
            <person name="Rast P."/>
            <person name="Oberbeckmann S."/>
            <person name="Bunk B."/>
            <person name="Jeske O."/>
            <person name="Meyerdierks A."/>
            <person name="Storesund J.E."/>
            <person name="Kallscheuer N."/>
            <person name="Luecker S."/>
            <person name="Lage O.M."/>
            <person name="Pohl T."/>
            <person name="Merkel B.J."/>
            <person name="Hornburger P."/>
            <person name="Mueller R.-W."/>
            <person name="Bruemmer F."/>
            <person name="Labrenz M."/>
            <person name="Spormann A.M."/>
            <person name="Op den Camp H."/>
            <person name="Overmann J."/>
            <person name="Amann R."/>
            <person name="Jetten M.S.M."/>
            <person name="Mascher T."/>
            <person name="Medema M.H."/>
            <person name="Devos D.P."/>
            <person name="Kaster A.-K."/>
            <person name="Ovreas L."/>
            <person name="Rohde M."/>
            <person name="Galperin M.Y."/>
            <person name="Jogler C."/>
        </authorList>
    </citation>
    <scope>NUCLEOTIDE SEQUENCE [LARGE SCALE GENOMIC DNA]</scope>
    <source>
        <strain evidence="1 2">HG15A2</strain>
    </source>
</reference>
<dbReference type="OrthoDB" id="287782at2"/>
<evidence type="ECO:0000313" key="1">
    <source>
        <dbReference type="EMBL" id="QDS97307.1"/>
    </source>
</evidence>
<gene>
    <name evidence="1" type="ORF">HG15A2_05680</name>
</gene>
<evidence type="ECO:0000313" key="2">
    <source>
        <dbReference type="Proteomes" id="UP000319852"/>
    </source>
</evidence>
<dbReference type="Proteomes" id="UP000319852">
    <property type="component" value="Chromosome"/>
</dbReference>
<protein>
    <submittedName>
        <fullName evidence="1">Uncharacterized protein</fullName>
    </submittedName>
</protein>
<organism evidence="1 2">
    <name type="scientific">Adhaeretor mobilis</name>
    <dbReference type="NCBI Taxonomy" id="1930276"/>
    <lineage>
        <taxon>Bacteria</taxon>
        <taxon>Pseudomonadati</taxon>
        <taxon>Planctomycetota</taxon>
        <taxon>Planctomycetia</taxon>
        <taxon>Pirellulales</taxon>
        <taxon>Lacipirellulaceae</taxon>
        <taxon>Adhaeretor</taxon>
    </lineage>
</organism>
<proteinExistence type="predicted"/>